<evidence type="ECO:0000256" key="1">
    <source>
        <dbReference type="ARBA" id="ARBA00004202"/>
    </source>
</evidence>
<dbReference type="AlphaFoldDB" id="A0A941DAJ1"/>
<keyword evidence="3" id="KW-0547">Nucleotide-binding</keyword>
<keyword evidence="2" id="KW-0813">Transport</keyword>
<keyword evidence="8" id="KW-1185">Reference proteome</keyword>
<evidence type="ECO:0000256" key="2">
    <source>
        <dbReference type="ARBA" id="ARBA00022448"/>
    </source>
</evidence>
<dbReference type="Proteomes" id="UP000677016">
    <property type="component" value="Unassembled WGS sequence"/>
</dbReference>
<evidence type="ECO:0000256" key="3">
    <source>
        <dbReference type="ARBA" id="ARBA00022741"/>
    </source>
</evidence>
<keyword evidence="4 7" id="KW-0067">ATP-binding</keyword>
<dbReference type="PANTHER" id="PTHR42711:SF19">
    <property type="entry name" value="DOXORUBICIN RESISTANCE ATP-BINDING PROTEIN DRRA"/>
    <property type="match status" value="1"/>
</dbReference>
<dbReference type="PANTHER" id="PTHR42711">
    <property type="entry name" value="ABC TRANSPORTER ATP-BINDING PROTEIN"/>
    <property type="match status" value="1"/>
</dbReference>
<accession>A0A941DAJ1</accession>
<dbReference type="PROSITE" id="PS50893">
    <property type="entry name" value="ABC_TRANSPORTER_2"/>
    <property type="match status" value="1"/>
</dbReference>
<gene>
    <name evidence="7" type="ORF">KC207_14745</name>
</gene>
<dbReference type="GO" id="GO:0005886">
    <property type="term" value="C:plasma membrane"/>
    <property type="evidence" value="ECO:0007669"/>
    <property type="project" value="UniProtKB-SubCell"/>
</dbReference>
<keyword evidence="5" id="KW-0046">Antibiotic resistance</keyword>
<name>A0A941DAJ1_9MICO</name>
<evidence type="ECO:0000313" key="8">
    <source>
        <dbReference type="Proteomes" id="UP000677016"/>
    </source>
</evidence>
<evidence type="ECO:0000256" key="4">
    <source>
        <dbReference type="ARBA" id="ARBA00022840"/>
    </source>
</evidence>
<dbReference type="SUPFAM" id="SSF52540">
    <property type="entry name" value="P-loop containing nucleoside triphosphate hydrolases"/>
    <property type="match status" value="1"/>
</dbReference>
<organism evidence="7 8">
    <name type="scientific">Phycicoccus avicenniae</name>
    <dbReference type="NCBI Taxonomy" id="2828860"/>
    <lineage>
        <taxon>Bacteria</taxon>
        <taxon>Bacillati</taxon>
        <taxon>Actinomycetota</taxon>
        <taxon>Actinomycetes</taxon>
        <taxon>Micrococcales</taxon>
        <taxon>Intrasporangiaceae</taxon>
        <taxon>Phycicoccus</taxon>
    </lineage>
</organism>
<dbReference type="GO" id="GO:0005524">
    <property type="term" value="F:ATP binding"/>
    <property type="evidence" value="ECO:0007669"/>
    <property type="project" value="UniProtKB-KW"/>
</dbReference>
<reference evidence="7" key="1">
    <citation type="submission" date="2021-04" db="EMBL/GenBank/DDBJ databases">
        <title>Phycicoccus avicenniae sp. nov., a novel endophytic actinomycetes isolated from branch of Avicennia mariana.</title>
        <authorList>
            <person name="Tuo L."/>
        </authorList>
    </citation>
    <scope>NUCLEOTIDE SEQUENCE</scope>
    <source>
        <strain evidence="7">BSK3Z-2</strain>
    </source>
</reference>
<evidence type="ECO:0000259" key="6">
    <source>
        <dbReference type="PROSITE" id="PS50893"/>
    </source>
</evidence>
<dbReference type="Pfam" id="PF00005">
    <property type="entry name" value="ABC_tran"/>
    <property type="match status" value="1"/>
</dbReference>
<dbReference type="GO" id="GO:0016887">
    <property type="term" value="F:ATP hydrolysis activity"/>
    <property type="evidence" value="ECO:0007669"/>
    <property type="project" value="InterPro"/>
</dbReference>
<comment type="caution">
    <text evidence="7">The sequence shown here is derived from an EMBL/GenBank/DDBJ whole genome shotgun (WGS) entry which is preliminary data.</text>
</comment>
<evidence type="ECO:0000313" key="7">
    <source>
        <dbReference type="EMBL" id="MBR7744551.1"/>
    </source>
</evidence>
<feature type="domain" description="ABC transporter" evidence="6">
    <location>
        <begin position="18"/>
        <end position="248"/>
    </location>
</feature>
<dbReference type="RefSeq" id="WP_211604076.1">
    <property type="nucleotide sequence ID" value="NZ_JAGSNF010000021.1"/>
</dbReference>
<dbReference type="InterPro" id="IPR050763">
    <property type="entry name" value="ABC_transporter_ATP-binding"/>
</dbReference>
<protein>
    <submittedName>
        <fullName evidence="7">ABC transporter ATP-binding protein</fullName>
    </submittedName>
</protein>
<dbReference type="InterPro" id="IPR003439">
    <property type="entry name" value="ABC_transporter-like_ATP-bd"/>
</dbReference>
<comment type="subcellular location">
    <subcellularLocation>
        <location evidence="1">Cell membrane</location>
        <topology evidence="1">Peripheral membrane protein</topology>
    </subcellularLocation>
</comment>
<dbReference type="CDD" id="cd03230">
    <property type="entry name" value="ABC_DR_subfamily_A"/>
    <property type="match status" value="1"/>
</dbReference>
<evidence type="ECO:0000256" key="5">
    <source>
        <dbReference type="ARBA" id="ARBA00023251"/>
    </source>
</evidence>
<proteinExistence type="predicted"/>
<dbReference type="GO" id="GO:0046677">
    <property type="term" value="P:response to antibiotic"/>
    <property type="evidence" value="ECO:0007669"/>
    <property type="project" value="UniProtKB-KW"/>
</dbReference>
<dbReference type="Gene3D" id="3.40.50.300">
    <property type="entry name" value="P-loop containing nucleotide triphosphate hydrolases"/>
    <property type="match status" value="1"/>
</dbReference>
<dbReference type="InterPro" id="IPR027417">
    <property type="entry name" value="P-loop_NTPase"/>
</dbReference>
<dbReference type="EMBL" id="JAGSNF010000021">
    <property type="protein sequence ID" value="MBR7744551.1"/>
    <property type="molecule type" value="Genomic_DNA"/>
</dbReference>
<dbReference type="SMART" id="SM00382">
    <property type="entry name" value="AAA"/>
    <property type="match status" value="1"/>
</dbReference>
<dbReference type="InterPro" id="IPR003593">
    <property type="entry name" value="AAA+_ATPase"/>
</dbReference>
<sequence>MTDPGGAVGSGGTGGPALELDGLVKEFRGRRVVHGLSLTVPRGSLFGLVGPNGAGKTTTLSMATGLLRPTAGVARVLGLDVWADPAAAKAVMGVAPDGMRLFEQLSGRELLHYVGGLRRMPHEVTAARAEELLGVLDLRTDARTVVADYSAGMVKKIGLAAALIHAPRLLVLDEPFEAVDPVSSETVRTILRRYVATGGTVVMSSHVMELVEGLCDRVAVVADGRVLADDTVAALTAGGSLHRRFLELVGAREGVGDGLGWLGTAPEP</sequence>